<evidence type="ECO:0000313" key="2">
    <source>
        <dbReference type="EMBL" id="MDH6199028.1"/>
    </source>
</evidence>
<gene>
    <name evidence="2" type="ORF">M2272_005695</name>
</gene>
<keyword evidence="1" id="KW-0812">Transmembrane</keyword>
<keyword evidence="1" id="KW-1133">Transmembrane helix</keyword>
<name>A0ABT6L7U4_9MYCO</name>
<dbReference type="EMBL" id="JARXVE010000014">
    <property type="protein sequence ID" value="MDH6199028.1"/>
    <property type="molecule type" value="Genomic_DNA"/>
</dbReference>
<organism evidence="2 3">
    <name type="scientific">Mycolicibacterium frederiksbergense</name>
    <dbReference type="NCBI Taxonomy" id="117567"/>
    <lineage>
        <taxon>Bacteria</taxon>
        <taxon>Bacillati</taxon>
        <taxon>Actinomycetota</taxon>
        <taxon>Actinomycetes</taxon>
        <taxon>Mycobacteriales</taxon>
        <taxon>Mycobacteriaceae</taxon>
        <taxon>Mycolicibacterium</taxon>
    </lineage>
</organism>
<dbReference type="Proteomes" id="UP001160130">
    <property type="component" value="Unassembled WGS sequence"/>
</dbReference>
<protein>
    <submittedName>
        <fullName evidence="2">Heme/copper-type cytochrome/quinol oxidase subunit 2</fullName>
    </submittedName>
</protein>
<feature type="transmembrane region" description="Helical" evidence="1">
    <location>
        <begin position="12"/>
        <end position="33"/>
    </location>
</feature>
<comment type="caution">
    <text evidence="2">The sequence shown here is derived from an EMBL/GenBank/DDBJ whole genome shotgun (WGS) entry which is preliminary data.</text>
</comment>
<feature type="transmembrane region" description="Helical" evidence="1">
    <location>
        <begin position="39"/>
        <end position="61"/>
    </location>
</feature>
<evidence type="ECO:0000256" key="1">
    <source>
        <dbReference type="SAM" id="Phobius"/>
    </source>
</evidence>
<keyword evidence="1" id="KW-0472">Membrane</keyword>
<dbReference type="RefSeq" id="WP_280835591.1">
    <property type="nucleotide sequence ID" value="NZ_JARXVE010000014.1"/>
</dbReference>
<feature type="transmembrane region" description="Helical" evidence="1">
    <location>
        <begin position="82"/>
        <end position="102"/>
    </location>
</feature>
<keyword evidence="3" id="KW-1185">Reference proteome</keyword>
<sequence length="112" mass="12037">MVTNQSPKQLLATVGLIATGVIAGLVLYLWLVLMLALVGFYTVSFGTAAFVALLISVVLVATSVITGRRRGPDEAAPRRLSLFLRSILVAHVAICIFAAVFMPETVLFLPHR</sequence>
<proteinExistence type="predicted"/>
<accession>A0ABT6L7U4</accession>
<evidence type="ECO:0000313" key="3">
    <source>
        <dbReference type="Proteomes" id="UP001160130"/>
    </source>
</evidence>
<reference evidence="2 3" key="1">
    <citation type="submission" date="2023-04" db="EMBL/GenBank/DDBJ databases">
        <title>Forest soil microbial communities from Buena Vista Peninsula, Colon Province, Panama.</title>
        <authorList>
            <person name="Bouskill N."/>
        </authorList>
    </citation>
    <scope>NUCLEOTIDE SEQUENCE [LARGE SCALE GENOMIC DNA]</scope>
    <source>
        <strain evidence="2 3">AC80</strain>
    </source>
</reference>